<dbReference type="Gene3D" id="1.10.1280.10">
    <property type="entry name" value="Di-copper center containing domain from catechol oxidase"/>
    <property type="match status" value="1"/>
</dbReference>
<dbReference type="GO" id="GO:0016491">
    <property type="term" value="F:oxidoreductase activity"/>
    <property type="evidence" value="ECO:0007669"/>
    <property type="project" value="InterPro"/>
</dbReference>
<dbReference type="GO" id="GO:0046872">
    <property type="term" value="F:metal ion binding"/>
    <property type="evidence" value="ECO:0007669"/>
    <property type="project" value="UniProtKB-KW"/>
</dbReference>
<proteinExistence type="predicted"/>
<dbReference type="PRINTS" id="PR00092">
    <property type="entry name" value="TYROSINASE"/>
</dbReference>
<evidence type="ECO:0000256" key="1">
    <source>
        <dbReference type="ARBA" id="ARBA00022723"/>
    </source>
</evidence>
<feature type="domain" description="Tyrosinase copper-binding" evidence="2">
    <location>
        <begin position="43"/>
        <end position="60"/>
    </location>
</feature>
<accession>A0A168BK43</accession>
<dbReference type="OrthoDB" id="6132182at2759"/>
<dbReference type="PANTHER" id="PTHR11474">
    <property type="entry name" value="TYROSINASE FAMILY MEMBER"/>
    <property type="match status" value="1"/>
</dbReference>
<gene>
    <name evidence="4" type="ORF">LEL_10032</name>
</gene>
<evidence type="ECO:0000259" key="3">
    <source>
        <dbReference type="PROSITE" id="PS00498"/>
    </source>
</evidence>
<dbReference type="InterPro" id="IPR050316">
    <property type="entry name" value="Tyrosinase/Hemocyanin"/>
</dbReference>
<feature type="domain" description="Tyrosinase copper-binding" evidence="3">
    <location>
        <begin position="210"/>
        <end position="221"/>
    </location>
</feature>
<dbReference type="InterPro" id="IPR008922">
    <property type="entry name" value="Di-copper_centre_dom_sf"/>
</dbReference>
<comment type="caution">
    <text evidence="4">The sequence shown here is derived from an EMBL/GenBank/DDBJ whole genome shotgun (WGS) entry which is preliminary data.</text>
</comment>
<evidence type="ECO:0000313" key="4">
    <source>
        <dbReference type="EMBL" id="OAA70216.1"/>
    </source>
</evidence>
<dbReference type="AlphaFoldDB" id="A0A168BK43"/>
<dbReference type="STRING" id="1081108.A0A168BK43"/>
<dbReference type="Proteomes" id="UP000076881">
    <property type="component" value="Unassembled WGS sequence"/>
</dbReference>
<name>A0A168BK43_CORDF</name>
<keyword evidence="5" id="KW-1185">Reference proteome</keyword>
<dbReference type="InterPro" id="IPR002227">
    <property type="entry name" value="Tyrosinase_Cu-bd"/>
</dbReference>
<sequence>MQDMDSDDKLSYFQTAGIHGMPYIQWDNAGLRQGSQWLGYCPHGEPLFLPWHRPYVLLFEEQLVQHATDIAETYPESVRDQYIDAAKSLRAPYWDWAADNAVPPASVPDMLTINVASGDGIQSSGALNQPSPKLRYTPGFSERSPYSANNNLRNRNLKGNLYAAFVYARDFNQFAMTDNNGVGLEQIHNWIHGDASCGQQFWQPDLSGFDPLFMRNHANVDRLWAYWQYIKPAQATFTNSYYGQSRFGSAQGTLITPDSPLQPFFGTQSRMHTTRSVANINGWATHLQKSATALINEKCGNQGWFSKRARVSSQYFARFEIDRTHVERPSTVAVFIDGTKAGDVTVMPQPPVGIMKGSFMIDSFVQDTLARTAGPNGTVASIAHLVSIEITKVSRMILVIDPSLAVN</sequence>
<protein>
    <submittedName>
        <fullName evidence="4">Tyrosinase</fullName>
    </submittedName>
</protein>
<organism evidence="4 5">
    <name type="scientific">Akanthomyces lecanii RCEF 1005</name>
    <dbReference type="NCBI Taxonomy" id="1081108"/>
    <lineage>
        <taxon>Eukaryota</taxon>
        <taxon>Fungi</taxon>
        <taxon>Dikarya</taxon>
        <taxon>Ascomycota</taxon>
        <taxon>Pezizomycotina</taxon>
        <taxon>Sordariomycetes</taxon>
        <taxon>Hypocreomycetidae</taxon>
        <taxon>Hypocreales</taxon>
        <taxon>Cordycipitaceae</taxon>
        <taxon>Akanthomyces</taxon>
        <taxon>Cordyceps confragosa</taxon>
    </lineage>
</organism>
<dbReference type="PROSITE" id="PS00498">
    <property type="entry name" value="TYROSINASE_2"/>
    <property type="match status" value="1"/>
</dbReference>
<dbReference type="PANTHER" id="PTHR11474:SF131">
    <property type="entry name" value="TYROSINASE COPPER-BINDING DOMAIN-CONTAINING PROTEIN"/>
    <property type="match status" value="1"/>
</dbReference>
<dbReference type="PROSITE" id="PS00497">
    <property type="entry name" value="TYROSINASE_1"/>
    <property type="match status" value="1"/>
</dbReference>
<dbReference type="SUPFAM" id="SSF48056">
    <property type="entry name" value="Di-copper centre-containing domain"/>
    <property type="match status" value="1"/>
</dbReference>
<dbReference type="Pfam" id="PF00264">
    <property type="entry name" value="Tyrosinase"/>
    <property type="match status" value="1"/>
</dbReference>
<evidence type="ECO:0000313" key="5">
    <source>
        <dbReference type="Proteomes" id="UP000076881"/>
    </source>
</evidence>
<reference evidence="4 5" key="1">
    <citation type="journal article" date="2016" name="Genome Biol. Evol.">
        <title>Divergent and convergent evolution of fungal pathogenicity.</title>
        <authorList>
            <person name="Shang Y."/>
            <person name="Xiao G."/>
            <person name="Zheng P."/>
            <person name="Cen K."/>
            <person name="Zhan S."/>
            <person name="Wang C."/>
        </authorList>
    </citation>
    <scope>NUCLEOTIDE SEQUENCE [LARGE SCALE GENOMIC DNA]</scope>
    <source>
        <strain evidence="4 5">RCEF 1005</strain>
    </source>
</reference>
<keyword evidence="1" id="KW-0479">Metal-binding</keyword>
<dbReference type="EMBL" id="AZHF01000010">
    <property type="protein sequence ID" value="OAA70216.1"/>
    <property type="molecule type" value="Genomic_DNA"/>
</dbReference>
<evidence type="ECO:0000259" key="2">
    <source>
        <dbReference type="PROSITE" id="PS00497"/>
    </source>
</evidence>